<dbReference type="PANTHER" id="PTHR46390">
    <property type="entry name" value="MANNOSE-1-PHOSPHATE GUANYLYLTRANSFERASE"/>
    <property type="match status" value="1"/>
</dbReference>
<dbReference type="PANTHER" id="PTHR46390:SF1">
    <property type="entry name" value="MANNOSE-1-PHOSPHATE GUANYLYLTRANSFERASE"/>
    <property type="match status" value="1"/>
</dbReference>
<dbReference type="GO" id="GO:0009298">
    <property type="term" value="P:GDP-mannose biosynthetic process"/>
    <property type="evidence" value="ECO:0007669"/>
    <property type="project" value="TreeGrafter"/>
</dbReference>
<dbReference type="GO" id="GO:0004475">
    <property type="term" value="F:mannose-1-phosphate guanylyltransferase (GTP) activity"/>
    <property type="evidence" value="ECO:0007669"/>
    <property type="project" value="TreeGrafter"/>
</dbReference>
<dbReference type="STRING" id="28125.HMPREF3202_01854"/>
<dbReference type="InterPro" id="IPR005835">
    <property type="entry name" value="NTP_transferase_dom"/>
</dbReference>
<dbReference type="eggNOG" id="COG0836">
    <property type="taxonomic scope" value="Bacteria"/>
</dbReference>
<accession>A0A137SS52</accession>
<organism evidence="2 3">
    <name type="scientific">Prevotella bivia</name>
    <dbReference type="NCBI Taxonomy" id="28125"/>
    <lineage>
        <taxon>Bacteria</taxon>
        <taxon>Pseudomonadati</taxon>
        <taxon>Bacteroidota</taxon>
        <taxon>Bacteroidia</taxon>
        <taxon>Bacteroidales</taxon>
        <taxon>Prevotellaceae</taxon>
        <taxon>Prevotella</taxon>
    </lineage>
</organism>
<gene>
    <name evidence="2" type="ORF">HMPREF3202_01854</name>
</gene>
<dbReference type="Proteomes" id="UP000070093">
    <property type="component" value="Unassembled WGS sequence"/>
</dbReference>
<proteinExistence type="predicted"/>
<evidence type="ECO:0000259" key="1">
    <source>
        <dbReference type="Pfam" id="PF00483"/>
    </source>
</evidence>
<name>A0A137SS52_9BACT</name>
<reference evidence="2 3" key="1">
    <citation type="submission" date="2016-02" db="EMBL/GenBank/DDBJ databases">
        <authorList>
            <person name="Wen L."/>
            <person name="He K."/>
            <person name="Yang H."/>
        </authorList>
    </citation>
    <scope>NUCLEOTIDE SEQUENCE [LARGE SCALE GENOMIC DNA]</scope>
    <source>
        <strain evidence="2 3">GED7880</strain>
    </source>
</reference>
<evidence type="ECO:0000313" key="2">
    <source>
        <dbReference type="EMBL" id="KXO15328.1"/>
    </source>
</evidence>
<dbReference type="PATRIC" id="fig|28125.4.peg.1843"/>
<feature type="domain" description="Nucleotidyl transferase" evidence="1">
    <location>
        <begin position="20"/>
        <end position="299"/>
    </location>
</feature>
<dbReference type="InterPro" id="IPR051161">
    <property type="entry name" value="Mannose-6P_isomerase_type2"/>
</dbReference>
<protein>
    <submittedName>
        <fullName evidence="2">Nucleotidyl transferase</fullName>
    </submittedName>
</protein>
<dbReference type="Gene3D" id="3.90.550.10">
    <property type="entry name" value="Spore Coat Polysaccharide Biosynthesis Protein SpsA, Chain A"/>
    <property type="match status" value="1"/>
</dbReference>
<dbReference type="SUPFAM" id="SSF53448">
    <property type="entry name" value="Nucleotide-diphospho-sugar transferases"/>
    <property type="match status" value="1"/>
</dbReference>
<keyword evidence="2" id="KW-0808">Transferase</keyword>
<dbReference type="InterPro" id="IPR029044">
    <property type="entry name" value="Nucleotide-diphossugar_trans"/>
</dbReference>
<dbReference type="SUPFAM" id="SSF159283">
    <property type="entry name" value="Guanosine diphospho-D-mannose pyrophosphorylase/mannose-6-phosphate isomerase linker domain"/>
    <property type="match status" value="1"/>
</dbReference>
<dbReference type="AlphaFoldDB" id="A0A137SS52"/>
<comment type="caution">
    <text evidence="2">The sequence shown here is derived from an EMBL/GenBank/DDBJ whole genome shotgun (WGS) entry which is preliminary data.</text>
</comment>
<sequence length="375" mass="42910">MQIGTYKPRKVEKVELNNYGIILAGGKGRRLWPYSTERIPKQFIDFFGVGRTQLQQTFDRIVNILPKENIYVSTNIAYIDIVREQLPMLDEAQIIAEPIFRNTAPSVAWAIHRIGSLNPEANVLIVPSDHNVINVEAFKQDVCNGFSFVTSNDAVLTVGVEPTRFESGYGYLQKNEADSVGSIYKVQAFIEKPDADFASMFVGNGEWCWNTGMYISSVNYLRIILGQNLPPILRHFDALHSPYNVEAEDKYMQDYFAFYNNISLEECILEKQANVYVMECKFGWADLGTWHNMYESTRTENDENVVLNSEVFFEEATNNIIRMPKDKIAVIQGLDGYIVVEEGNVLLICKKDVSPSFIKKYINEVRMRREKAKAK</sequence>
<dbReference type="Pfam" id="PF00483">
    <property type="entry name" value="NTP_transferase"/>
    <property type="match status" value="1"/>
</dbReference>
<dbReference type="EMBL" id="LTAG01000109">
    <property type="protein sequence ID" value="KXO15328.1"/>
    <property type="molecule type" value="Genomic_DNA"/>
</dbReference>
<evidence type="ECO:0000313" key="3">
    <source>
        <dbReference type="Proteomes" id="UP000070093"/>
    </source>
</evidence>